<accession>A0AAE4MKQ5</accession>
<sequence>MIPKDHRELVFENGKSFLFKKFNFKRDNDLKGIDARGFVWGDAPQNTIDILVEGNKETLDEIYNLVIVDLVPYKIEGREWFPLSAEIITERSVIEIHSIQSAIILE</sequence>
<reference evidence="1" key="1">
    <citation type="submission" date="2023-06" db="EMBL/GenBank/DDBJ databases">
        <title>Genome sequence of Methanosarcinaceae archaeon Ag5.</title>
        <authorList>
            <person name="Protasov E."/>
            <person name="Platt K."/>
            <person name="Poehlein A."/>
            <person name="Daniel R."/>
            <person name="Brune A."/>
        </authorList>
    </citation>
    <scope>NUCLEOTIDE SEQUENCE</scope>
    <source>
        <strain evidence="1">Ag5</strain>
    </source>
</reference>
<organism evidence="1 2">
    <name type="scientific">Methanolapillus africanus</name>
    <dbReference type="NCBI Taxonomy" id="3028297"/>
    <lineage>
        <taxon>Archaea</taxon>
        <taxon>Methanobacteriati</taxon>
        <taxon>Methanobacteriota</taxon>
        <taxon>Stenosarchaea group</taxon>
        <taxon>Methanomicrobia</taxon>
        <taxon>Methanosarcinales</taxon>
        <taxon>Methanosarcinaceae</taxon>
        <taxon>Methanolapillus</taxon>
    </lineage>
</organism>
<dbReference type="AlphaFoldDB" id="A0AAE4MKQ5"/>
<proteinExistence type="predicted"/>
<protein>
    <submittedName>
        <fullName evidence="1">Uncharacterized protein</fullName>
    </submittedName>
</protein>
<comment type="caution">
    <text evidence="1">The sequence shown here is derived from an EMBL/GenBank/DDBJ whole genome shotgun (WGS) entry which is preliminary data.</text>
</comment>
<evidence type="ECO:0000313" key="2">
    <source>
        <dbReference type="Proteomes" id="UP001271789"/>
    </source>
</evidence>
<name>A0AAE4MKQ5_9EURY</name>
<dbReference type="Proteomes" id="UP001271789">
    <property type="component" value="Unassembled WGS sequence"/>
</dbReference>
<evidence type="ECO:0000313" key="1">
    <source>
        <dbReference type="EMBL" id="MDV0447418.1"/>
    </source>
</evidence>
<keyword evidence="2" id="KW-1185">Reference proteome</keyword>
<gene>
    <name evidence="1" type="ORF">MsAg5_13080</name>
</gene>
<dbReference type="EMBL" id="JAWDKD010000019">
    <property type="protein sequence ID" value="MDV0447418.1"/>
    <property type="molecule type" value="Genomic_DNA"/>
</dbReference>
<dbReference type="RefSeq" id="WP_338099855.1">
    <property type="nucleotide sequence ID" value="NZ_JAWDKD010000019.1"/>
</dbReference>